<dbReference type="AlphaFoldDB" id="A0A246RNA9"/>
<dbReference type="PANTHER" id="PTHR35563">
    <property type="entry name" value="BARREL METAL-DEPENDENT HYDROLASE, PUTATIVE (AFU_ORTHOLOGUE AFUA_1G16240)-RELATED"/>
    <property type="match status" value="1"/>
</dbReference>
<evidence type="ECO:0000313" key="3">
    <source>
        <dbReference type="Proteomes" id="UP000197174"/>
    </source>
</evidence>
<dbReference type="InterPro" id="IPR052358">
    <property type="entry name" value="Aro_Compnd_Degr_Hydrolases"/>
</dbReference>
<dbReference type="OrthoDB" id="5450317at2"/>
<feature type="domain" description="Amidohydrolase-related" evidence="1">
    <location>
        <begin position="5"/>
        <end position="267"/>
    </location>
</feature>
<keyword evidence="3" id="KW-1185">Reference proteome</keyword>
<comment type="caution">
    <text evidence="2">The sequence shown here is derived from an EMBL/GenBank/DDBJ whole genome shotgun (WGS) entry which is preliminary data.</text>
</comment>
<dbReference type="RefSeq" id="WP_088644296.1">
    <property type="nucleotide sequence ID" value="NZ_MZMV01000020.1"/>
</dbReference>
<evidence type="ECO:0000313" key="2">
    <source>
        <dbReference type="EMBL" id="OWV07489.1"/>
    </source>
</evidence>
<dbReference type="EMBL" id="MZMV01000020">
    <property type="protein sequence ID" value="OWV07489.1"/>
    <property type="molecule type" value="Genomic_DNA"/>
</dbReference>
<dbReference type="PANTHER" id="PTHR35563:SF2">
    <property type="entry name" value="BARREL METAL-DEPENDENT HYDROLASE, PUTATIVE (AFU_ORTHOLOGUE AFUA_1G16240)-RELATED"/>
    <property type="match status" value="1"/>
</dbReference>
<protein>
    <recommendedName>
        <fullName evidence="1">Amidohydrolase-related domain-containing protein</fullName>
    </recommendedName>
</protein>
<dbReference type="SUPFAM" id="SSF51556">
    <property type="entry name" value="Metallo-dependent hydrolases"/>
    <property type="match status" value="1"/>
</dbReference>
<reference evidence="2 3" key="1">
    <citation type="submission" date="2017-03" db="EMBL/GenBank/DDBJ databases">
        <title>Whole genome sequence of Micromonospora wenchangensis, isolated from mangrove soil.</title>
        <authorList>
            <person name="Yang H."/>
        </authorList>
    </citation>
    <scope>NUCLEOTIDE SEQUENCE [LARGE SCALE GENOMIC DNA]</scope>
    <source>
        <strain evidence="2 3">CCTCC AA 2012002</strain>
    </source>
</reference>
<dbReference type="Gene3D" id="3.20.20.140">
    <property type="entry name" value="Metal-dependent hydrolases"/>
    <property type="match status" value="1"/>
</dbReference>
<evidence type="ECO:0000259" key="1">
    <source>
        <dbReference type="Pfam" id="PF04909"/>
    </source>
</evidence>
<gene>
    <name evidence="2" type="ORF">B5D80_14000</name>
</gene>
<dbReference type="InterPro" id="IPR006680">
    <property type="entry name" value="Amidohydro-rel"/>
</dbReference>
<accession>A0A246RNA9</accession>
<proteinExistence type="predicted"/>
<dbReference type="InterPro" id="IPR032466">
    <property type="entry name" value="Metal_Hydrolase"/>
</dbReference>
<dbReference type="GO" id="GO:0016787">
    <property type="term" value="F:hydrolase activity"/>
    <property type="evidence" value="ECO:0007669"/>
    <property type="project" value="InterPro"/>
</dbReference>
<dbReference type="Proteomes" id="UP000197174">
    <property type="component" value="Unassembled WGS sequence"/>
</dbReference>
<sequence length="280" mass="29445">MERADAHLHLFADGYPGRYGRSPAGGDELAVYRTLRHEHGIARALVVGYEGGPEFTGNNRHLARLAAEHDWIAPLAYVPVTGVDPAGLDRIRSAGFAGLAAYLPDPAAADAFADWLTRTATTLTDAAALLSLNAPPEAAGRLGRALAALDGCPVLFSHLGLPGRQPAVPDLPAAADRLAPLTDLARLPHVGVKVSGLYAVSDPAEGYPHPAARPFVETLLHHFGTHRLYWGSDFAPSLDHVSFAQTLYPVGLDGLSAAEAADVSGGNLLRALDRRAAATR</sequence>
<dbReference type="Pfam" id="PF04909">
    <property type="entry name" value="Amidohydro_2"/>
    <property type="match status" value="1"/>
</dbReference>
<organism evidence="2 3">
    <name type="scientific">Micromonospora wenchangensis</name>
    <dbReference type="NCBI Taxonomy" id="1185415"/>
    <lineage>
        <taxon>Bacteria</taxon>
        <taxon>Bacillati</taxon>
        <taxon>Actinomycetota</taxon>
        <taxon>Actinomycetes</taxon>
        <taxon>Micromonosporales</taxon>
        <taxon>Micromonosporaceae</taxon>
        <taxon>Micromonospora</taxon>
    </lineage>
</organism>
<name>A0A246RNA9_9ACTN</name>